<comment type="caution">
    <text evidence="4">The sequence shown here is derived from an EMBL/GenBank/DDBJ whole genome shotgun (WGS) entry which is preliminary data.</text>
</comment>
<dbReference type="GO" id="GO:0008270">
    <property type="term" value="F:zinc ion binding"/>
    <property type="evidence" value="ECO:0007669"/>
    <property type="project" value="UniProtKB-UniRule"/>
</dbReference>
<name>A0A2P4Z9I0_9HYPO</name>
<dbReference type="InterPro" id="IPR013087">
    <property type="entry name" value="Znf_C2H2_type"/>
</dbReference>
<dbReference type="PROSITE" id="PS00028">
    <property type="entry name" value="ZINC_FINGER_C2H2_1"/>
    <property type="match status" value="1"/>
</dbReference>
<feature type="compositionally biased region" description="Basic and acidic residues" evidence="2">
    <location>
        <begin position="1"/>
        <end position="10"/>
    </location>
</feature>
<feature type="region of interest" description="Disordered" evidence="2">
    <location>
        <begin position="109"/>
        <end position="150"/>
    </location>
</feature>
<feature type="region of interest" description="Disordered" evidence="2">
    <location>
        <begin position="1"/>
        <end position="73"/>
    </location>
</feature>
<dbReference type="GeneID" id="29988213"/>
<proteinExistence type="predicted"/>
<dbReference type="Proteomes" id="UP000054821">
    <property type="component" value="Unassembled WGS sequence"/>
</dbReference>
<feature type="compositionally biased region" description="Polar residues" evidence="2">
    <location>
        <begin position="27"/>
        <end position="47"/>
    </location>
</feature>
<feature type="domain" description="HIT-type" evidence="3">
    <location>
        <begin position="84"/>
        <end position="117"/>
    </location>
</feature>
<organism evidence="4 5">
    <name type="scientific">Trichoderma gamsii</name>
    <dbReference type="NCBI Taxonomy" id="398673"/>
    <lineage>
        <taxon>Eukaryota</taxon>
        <taxon>Fungi</taxon>
        <taxon>Dikarya</taxon>
        <taxon>Ascomycota</taxon>
        <taxon>Pezizomycotina</taxon>
        <taxon>Sordariomycetes</taxon>
        <taxon>Hypocreomycetidae</taxon>
        <taxon>Hypocreales</taxon>
        <taxon>Hypocreaceae</taxon>
        <taxon>Trichoderma</taxon>
    </lineage>
</organism>
<keyword evidence="5" id="KW-1185">Reference proteome</keyword>
<dbReference type="RefSeq" id="XP_018658665.1">
    <property type="nucleotide sequence ID" value="XM_018808130.1"/>
</dbReference>
<evidence type="ECO:0000313" key="5">
    <source>
        <dbReference type="Proteomes" id="UP000054821"/>
    </source>
</evidence>
<feature type="compositionally biased region" description="Low complexity" evidence="2">
    <location>
        <begin position="12"/>
        <end position="22"/>
    </location>
</feature>
<evidence type="ECO:0000259" key="3">
    <source>
        <dbReference type="PROSITE" id="PS51083"/>
    </source>
</evidence>
<dbReference type="InterPro" id="IPR007529">
    <property type="entry name" value="Znf_HIT"/>
</dbReference>
<keyword evidence="1" id="KW-0863">Zinc-finger</keyword>
<evidence type="ECO:0000313" key="4">
    <source>
        <dbReference type="EMBL" id="PON20935.1"/>
    </source>
</evidence>
<feature type="compositionally biased region" description="Low complexity" evidence="2">
    <location>
        <begin position="50"/>
        <end position="60"/>
    </location>
</feature>
<accession>A0A2P4Z9I0</accession>
<protein>
    <recommendedName>
        <fullName evidence="3">HIT-type domain-containing protein</fullName>
    </recommendedName>
</protein>
<evidence type="ECO:0000256" key="2">
    <source>
        <dbReference type="SAM" id="MobiDB-lite"/>
    </source>
</evidence>
<dbReference type="SUPFAM" id="SSF144232">
    <property type="entry name" value="HIT/MYND zinc finger-like"/>
    <property type="match status" value="1"/>
</dbReference>
<dbReference type="AlphaFoldDB" id="A0A2P4Z9I0"/>
<dbReference type="Gene3D" id="3.30.60.190">
    <property type="match status" value="1"/>
</dbReference>
<keyword evidence="1" id="KW-0862">Zinc</keyword>
<dbReference type="Pfam" id="PF04438">
    <property type="entry name" value="zf-HIT"/>
    <property type="match status" value="1"/>
</dbReference>
<dbReference type="EMBL" id="JPDN02000058">
    <property type="protein sequence ID" value="PON20935.1"/>
    <property type="molecule type" value="Genomic_DNA"/>
</dbReference>
<dbReference type="PROSITE" id="PS51083">
    <property type="entry name" value="ZF_HIT"/>
    <property type="match status" value="1"/>
</dbReference>
<dbReference type="CDD" id="cd23024">
    <property type="entry name" value="zf-HIT_ZNHIT2-3"/>
    <property type="match status" value="1"/>
</dbReference>
<sequence length="288" mass="30801">MASEALHDEAEMSSTSSATAEMPGVEASTSSADEKNPVSSSSGQQAHVSDANAEANQQNGNGDGDADAATTQAPLARKANANLCGVCEVNAGKYKCSRCRLPYCSVPCSKAHQQNHPPDPPKQEKPADQTPIAPPPPTTTAHIDPSNPFSALATSDKLQLLFKKYPNLPNQLLEIHDATQPPPESPDAASKAIPASLMKGLPANSYHNGVKGQWNHDIGIKNGKAALRRARKASGEDGEAIREYTELILHIMNQTNDRNDAAAYVQRQIAEQDTALIERLLAEDRRNQ</sequence>
<keyword evidence="1" id="KW-0479">Metal-binding</keyword>
<reference evidence="4 5" key="1">
    <citation type="journal article" date="2016" name="Genome Announc.">
        <title>Draft Whole-Genome Sequence of Trichoderma gamsii T6085, a Promising Biocontrol Agent of Fusarium Head Blight on Wheat.</title>
        <authorList>
            <person name="Baroncelli R."/>
            <person name="Zapparata A."/>
            <person name="Piaggeschi G."/>
            <person name="Sarrocco S."/>
            <person name="Vannacci G."/>
        </authorList>
    </citation>
    <scope>NUCLEOTIDE SEQUENCE [LARGE SCALE GENOMIC DNA]</scope>
    <source>
        <strain evidence="4 5">T6085</strain>
    </source>
</reference>
<evidence type="ECO:0000256" key="1">
    <source>
        <dbReference type="PROSITE-ProRule" id="PRU00453"/>
    </source>
</evidence>
<gene>
    <name evidence="4" type="ORF">TGAM01_v210220</name>
</gene>